<evidence type="ECO:0000313" key="2">
    <source>
        <dbReference type="Proteomes" id="UP000814033"/>
    </source>
</evidence>
<comment type="caution">
    <text evidence="1">The sequence shown here is derived from an EMBL/GenBank/DDBJ whole genome shotgun (WGS) entry which is preliminary data.</text>
</comment>
<keyword evidence="2" id="KW-1185">Reference proteome</keyword>
<dbReference type="EMBL" id="MU277116">
    <property type="protein sequence ID" value="KAI0037300.1"/>
    <property type="molecule type" value="Genomic_DNA"/>
</dbReference>
<dbReference type="Proteomes" id="UP000814033">
    <property type="component" value="Unassembled WGS sequence"/>
</dbReference>
<evidence type="ECO:0000313" key="1">
    <source>
        <dbReference type="EMBL" id="KAI0037300.1"/>
    </source>
</evidence>
<protein>
    <submittedName>
        <fullName evidence="1">Uncharacterized protein</fullName>
    </submittedName>
</protein>
<gene>
    <name evidence="1" type="ORF">FA95DRAFT_1507106</name>
</gene>
<organism evidence="1 2">
    <name type="scientific">Auriscalpium vulgare</name>
    <dbReference type="NCBI Taxonomy" id="40419"/>
    <lineage>
        <taxon>Eukaryota</taxon>
        <taxon>Fungi</taxon>
        <taxon>Dikarya</taxon>
        <taxon>Basidiomycota</taxon>
        <taxon>Agaricomycotina</taxon>
        <taxon>Agaricomycetes</taxon>
        <taxon>Russulales</taxon>
        <taxon>Auriscalpiaceae</taxon>
        <taxon>Auriscalpium</taxon>
    </lineage>
</organism>
<proteinExistence type="predicted"/>
<accession>A0ACB8QZT3</accession>
<sequence length="298" mass="34101">ERLHIDFAKDAYRATNKKDYVEQMIWWLERHDKVAMFDVHVRWLLGELPSTKPARRPLPRTISIAKKPNSARVPFTVLSRSHHAPDFPSALQQYIGSISKTAERPRRRGQHSFEDLVLPFKIVDVWHRIKFSLPNLQLDTSPSFNNTVIAQPSSSTASERFDTVLVDERGEAGDAGVAGLRVGRIRVIFCIPPDIELAFRKAHGLLQPIGTLVYIEWFTRFDGKDINTNMYPISKLSDRSTGPRASVLSVSALRRGVQLVPKFDHRANRTWTAQNVLDKCDSFFVNNFTDHHAYQSIW</sequence>
<reference evidence="1" key="1">
    <citation type="submission" date="2021-02" db="EMBL/GenBank/DDBJ databases">
        <authorList>
            <consortium name="DOE Joint Genome Institute"/>
            <person name="Ahrendt S."/>
            <person name="Looney B.P."/>
            <person name="Miyauchi S."/>
            <person name="Morin E."/>
            <person name="Drula E."/>
            <person name="Courty P.E."/>
            <person name="Chicoki N."/>
            <person name="Fauchery L."/>
            <person name="Kohler A."/>
            <person name="Kuo A."/>
            <person name="Labutti K."/>
            <person name="Pangilinan J."/>
            <person name="Lipzen A."/>
            <person name="Riley R."/>
            <person name="Andreopoulos W."/>
            <person name="He G."/>
            <person name="Johnson J."/>
            <person name="Barry K.W."/>
            <person name="Grigoriev I.V."/>
            <person name="Nagy L."/>
            <person name="Hibbett D."/>
            <person name="Henrissat B."/>
            <person name="Matheny P.B."/>
            <person name="Labbe J."/>
            <person name="Martin F."/>
        </authorList>
    </citation>
    <scope>NUCLEOTIDE SEQUENCE</scope>
    <source>
        <strain evidence="1">FP105234-sp</strain>
    </source>
</reference>
<feature type="non-terminal residue" evidence="1">
    <location>
        <position position="1"/>
    </location>
</feature>
<reference evidence="1" key="2">
    <citation type="journal article" date="2022" name="New Phytol.">
        <title>Evolutionary transition to the ectomycorrhizal habit in the genomes of a hyperdiverse lineage of mushroom-forming fungi.</title>
        <authorList>
            <person name="Looney B."/>
            <person name="Miyauchi S."/>
            <person name="Morin E."/>
            <person name="Drula E."/>
            <person name="Courty P.E."/>
            <person name="Kohler A."/>
            <person name="Kuo A."/>
            <person name="LaButti K."/>
            <person name="Pangilinan J."/>
            <person name="Lipzen A."/>
            <person name="Riley R."/>
            <person name="Andreopoulos W."/>
            <person name="He G."/>
            <person name="Johnson J."/>
            <person name="Nolan M."/>
            <person name="Tritt A."/>
            <person name="Barry K.W."/>
            <person name="Grigoriev I.V."/>
            <person name="Nagy L.G."/>
            <person name="Hibbett D."/>
            <person name="Henrissat B."/>
            <person name="Matheny P.B."/>
            <person name="Labbe J."/>
            <person name="Martin F.M."/>
        </authorList>
    </citation>
    <scope>NUCLEOTIDE SEQUENCE</scope>
    <source>
        <strain evidence="1">FP105234-sp</strain>
    </source>
</reference>
<name>A0ACB8QZT3_9AGAM</name>